<dbReference type="PROSITE" id="PS00211">
    <property type="entry name" value="ABC_TRANSPORTER_1"/>
    <property type="match status" value="1"/>
</dbReference>
<dbReference type="Proteomes" id="UP000322981">
    <property type="component" value="Unassembled WGS sequence"/>
</dbReference>
<keyword evidence="1" id="KW-0813">Transport</keyword>
<name>A0A5M8FPD7_9GAMM</name>
<protein>
    <submittedName>
        <fullName evidence="6">ABC transporter ATP-binding protein</fullName>
    </submittedName>
</protein>
<dbReference type="RefSeq" id="WP_150091401.1">
    <property type="nucleotide sequence ID" value="NZ_JBFUOH010000027.1"/>
</dbReference>
<evidence type="ECO:0000256" key="3">
    <source>
        <dbReference type="ARBA" id="ARBA00022840"/>
    </source>
</evidence>
<evidence type="ECO:0000259" key="5">
    <source>
        <dbReference type="PROSITE" id="PS50893"/>
    </source>
</evidence>
<dbReference type="GO" id="GO:1902495">
    <property type="term" value="C:transmembrane transporter complex"/>
    <property type="evidence" value="ECO:0007669"/>
    <property type="project" value="UniProtKB-ARBA"/>
</dbReference>
<dbReference type="FunFam" id="3.40.50.300:FF:000032">
    <property type="entry name" value="Export ABC transporter ATP-binding protein"/>
    <property type="match status" value="1"/>
</dbReference>
<dbReference type="GO" id="GO:0022857">
    <property type="term" value="F:transmembrane transporter activity"/>
    <property type="evidence" value="ECO:0007669"/>
    <property type="project" value="TreeGrafter"/>
</dbReference>
<evidence type="ECO:0000256" key="4">
    <source>
        <dbReference type="ARBA" id="ARBA00038388"/>
    </source>
</evidence>
<keyword evidence="7" id="KW-1185">Reference proteome</keyword>
<dbReference type="GO" id="GO:0016887">
    <property type="term" value="F:ATP hydrolysis activity"/>
    <property type="evidence" value="ECO:0007669"/>
    <property type="project" value="InterPro"/>
</dbReference>
<keyword evidence="3 6" id="KW-0067">ATP-binding</keyword>
<dbReference type="SMART" id="SM00382">
    <property type="entry name" value="AAA"/>
    <property type="match status" value="1"/>
</dbReference>
<comment type="caution">
    <text evidence="6">The sequence shown here is derived from an EMBL/GenBank/DDBJ whole genome shotgun (WGS) entry which is preliminary data.</text>
</comment>
<dbReference type="InterPro" id="IPR003593">
    <property type="entry name" value="AAA+_ATPase"/>
</dbReference>
<evidence type="ECO:0000313" key="7">
    <source>
        <dbReference type="Proteomes" id="UP000322981"/>
    </source>
</evidence>
<dbReference type="Gene3D" id="3.40.50.300">
    <property type="entry name" value="P-loop containing nucleotide triphosphate hydrolases"/>
    <property type="match status" value="1"/>
</dbReference>
<dbReference type="GO" id="GO:0005886">
    <property type="term" value="C:plasma membrane"/>
    <property type="evidence" value="ECO:0007669"/>
    <property type="project" value="TreeGrafter"/>
</dbReference>
<dbReference type="PROSITE" id="PS50893">
    <property type="entry name" value="ABC_TRANSPORTER_2"/>
    <property type="match status" value="1"/>
</dbReference>
<evidence type="ECO:0000313" key="6">
    <source>
        <dbReference type="EMBL" id="KAA6186344.1"/>
    </source>
</evidence>
<dbReference type="SUPFAM" id="SSF52540">
    <property type="entry name" value="P-loop containing nucleoside triphosphate hydrolases"/>
    <property type="match status" value="1"/>
</dbReference>
<reference evidence="6 7" key="1">
    <citation type="submission" date="2019-09" db="EMBL/GenBank/DDBJ databases">
        <title>Whole-genome sequence of the purple sulfur bacterium Thiohalocapsa marina DSM 19078.</title>
        <authorList>
            <person name="Kyndt J.A."/>
            <person name="Meyer T.E."/>
        </authorList>
    </citation>
    <scope>NUCLEOTIDE SEQUENCE [LARGE SCALE GENOMIC DNA]</scope>
    <source>
        <strain evidence="6 7">DSM 19078</strain>
    </source>
</reference>
<dbReference type="InterPro" id="IPR017911">
    <property type="entry name" value="MacB-like_ATP-bd"/>
</dbReference>
<organism evidence="6 7">
    <name type="scientific">Thiohalocapsa marina</name>
    <dbReference type="NCBI Taxonomy" id="424902"/>
    <lineage>
        <taxon>Bacteria</taxon>
        <taxon>Pseudomonadati</taxon>
        <taxon>Pseudomonadota</taxon>
        <taxon>Gammaproteobacteria</taxon>
        <taxon>Chromatiales</taxon>
        <taxon>Chromatiaceae</taxon>
        <taxon>Thiohalocapsa</taxon>
    </lineage>
</organism>
<dbReference type="PANTHER" id="PTHR24220:SF686">
    <property type="entry name" value="BLL7988 PROTEIN"/>
    <property type="match status" value="1"/>
</dbReference>
<proteinExistence type="inferred from homology"/>
<keyword evidence="2" id="KW-0547">Nucleotide-binding</keyword>
<evidence type="ECO:0000256" key="1">
    <source>
        <dbReference type="ARBA" id="ARBA00022448"/>
    </source>
</evidence>
<dbReference type="InterPro" id="IPR017871">
    <property type="entry name" value="ABC_transporter-like_CS"/>
</dbReference>
<dbReference type="GO" id="GO:0005524">
    <property type="term" value="F:ATP binding"/>
    <property type="evidence" value="ECO:0007669"/>
    <property type="project" value="UniProtKB-KW"/>
</dbReference>
<dbReference type="OrthoDB" id="66958at2"/>
<accession>A0A5M8FPD7</accession>
<evidence type="ECO:0000256" key="2">
    <source>
        <dbReference type="ARBA" id="ARBA00022741"/>
    </source>
</evidence>
<comment type="similarity">
    <text evidence="4">Belongs to the ABC transporter superfamily. Macrolide exporter (TC 3.A.1.122) family.</text>
</comment>
<dbReference type="InterPro" id="IPR027417">
    <property type="entry name" value="P-loop_NTPase"/>
</dbReference>
<dbReference type="CDD" id="cd03255">
    <property type="entry name" value="ABC_MJ0796_LolCDE_FtsE"/>
    <property type="match status" value="1"/>
</dbReference>
<dbReference type="InterPro" id="IPR015854">
    <property type="entry name" value="ABC_transpr_LolD-like"/>
</dbReference>
<sequence length="241" mass="26138">MGNNATADPDIAIRCVDVHKTYCSGDVETPVLRGIDLEIRRGELSVILGASGAGKSTLLNIIGGIDRPTRGEVWCEGRNLAVLDDRHLTEYRRRSVGFVFQFYNLVPTLTALENVETATQIADDPMDPAEALRLVGLDDRRDHFPAQLSGGQQQRVSIARALAKNPLVVFCDEPTGALDANTGRHVLDLLTRLNEQTGATIVIVTHAAPVAQLAHAVLHLTMNGITATRNTRRACAAEISW</sequence>
<feature type="domain" description="ABC transporter" evidence="5">
    <location>
        <begin position="13"/>
        <end position="239"/>
    </location>
</feature>
<dbReference type="AlphaFoldDB" id="A0A5M8FPD7"/>
<dbReference type="InterPro" id="IPR003439">
    <property type="entry name" value="ABC_transporter-like_ATP-bd"/>
</dbReference>
<dbReference type="PANTHER" id="PTHR24220">
    <property type="entry name" value="IMPORT ATP-BINDING PROTEIN"/>
    <property type="match status" value="1"/>
</dbReference>
<dbReference type="Pfam" id="PF00005">
    <property type="entry name" value="ABC_tran"/>
    <property type="match status" value="1"/>
</dbReference>
<gene>
    <name evidence="6" type="ORF">F2Q65_05995</name>
</gene>
<dbReference type="EMBL" id="VWXX01000005">
    <property type="protein sequence ID" value="KAA6186344.1"/>
    <property type="molecule type" value="Genomic_DNA"/>
</dbReference>